<dbReference type="InterPro" id="IPR000440">
    <property type="entry name" value="NADH_UbQ/plastoQ_OxRdtase_su3"/>
</dbReference>
<gene>
    <name evidence="11" type="primary">nuoA</name>
    <name evidence="13" type="ORF">SAMN04487941_3497</name>
</gene>
<keyword evidence="5 11" id="KW-0812">Transmembrane</keyword>
<dbReference type="GO" id="GO:0030964">
    <property type="term" value="C:NADH dehydrogenase complex"/>
    <property type="evidence" value="ECO:0007669"/>
    <property type="project" value="TreeGrafter"/>
</dbReference>
<evidence type="ECO:0000256" key="2">
    <source>
        <dbReference type="ARBA" id="ARBA00008472"/>
    </source>
</evidence>
<reference evidence="14" key="1">
    <citation type="submission" date="2016-10" db="EMBL/GenBank/DDBJ databases">
        <authorList>
            <person name="Varghese N."/>
        </authorList>
    </citation>
    <scope>NUCLEOTIDE SEQUENCE [LARGE SCALE GENOMIC DNA]</scope>
    <source>
        <strain evidence="14">DSM 18820</strain>
    </source>
</reference>
<keyword evidence="8 11" id="KW-1133">Transmembrane helix</keyword>
<keyword evidence="14" id="KW-1185">Reference proteome</keyword>
<name>A0A1I7K865_9BACT</name>
<evidence type="ECO:0000256" key="10">
    <source>
        <dbReference type="ARBA" id="ARBA00023136"/>
    </source>
</evidence>
<keyword evidence="3 11" id="KW-0813">Transport</keyword>
<dbReference type="Pfam" id="PF00507">
    <property type="entry name" value="Oxidored_q4"/>
    <property type="match status" value="1"/>
</dbReference>
<comment type="subunit">
    <text evidence="11">NDH-1 is composed of 14 different subunits. Subunits NuoA, H, J, K, L, M, N constitute the membrane sector of the complex.</text>
</comment>
<accession>A0A1I7K865</accession>
<dbReference type="InterPro" id="IPR023043">
    <property type="entry name" value="NAD(P)H_OxRDtase_bac/plastid"/>
</dbReference>
<proteinExistence type="inferred from homology"/>
<organism evidence="13 14">
    <name type="scientific">Pontibacter akesuensis</name>
    <dbReference type="NCBI Taxonomy" id="388950"/>
    <lineage>
        <taxon>Bacteria</taxon>
        <taxon>Pseudomonadati</taxon>
        <taxon>Bacteroidota</taxon>
        <taxon>Cytophagia</taxon>
        <taxon>Cytophagales</taxon>
        <taxon>Hymenobacteraceae</taxon>
        <taxon>Pontibacter</taxon>
    </lineage>
</organism>
<evidence type="ECO:0000256" key="7">
    <source>
        <dbReference type="ARBA" id="ARBA00022967"/>
    </source>
</evidence>
<dbReference type="GO" id="GO:0005886">
    <property type="term" value="C:plasma membrane"/>
    <property type="evidence" value="ECO:0007669"/>
    <property type="project" value="UniProtKB-SubCell"/>
</dbReference>
<dbReference type="EMBL" id="FPCA01000004">
    <property type="protein sequence ID" value="SFU93617.1"/>
    <property type="molecule type" value="Genomic_DNA"/>
</dbReference>
<dbReference type="InterPro" id="IPR038430">
    <property type="entry name" value="NDAH_ubi_oxred_su3_sf"/>
</dbReference>
<dbReference type="GO" id="GO:0048038">
    <property type="term" value="F:quinone binding"/>
    <property type="evidence" value="ECO:0007669"/>
    <property type="project" value="UniProtKB-KW"/>
</dbReference>
<dbReference type="Proteomes" id="UP000182491">
    <property type="component" value="Unassembled WGS sequence"/>
</dbReference>
<evidence type="ECO:0000313" key="13">
    <source>
        <dbReference type="EMBL" id="SFU93617.1"/>
    </source>
</evidence>
<dbReference type="GO" id="GO:0050136">
    <property type="term" value="F:NADH dehydrogenase (quinone) (non-electrogenic) activity"/>
    <property type="evidence" value="ECO:0007669"/>
    <property type="project" value="UniProtKB-UniRule"/>
</dbReference>
<keyword evidence="9 11" id="KW-0520">NAD</keyword>
<comment type="subcellular location">
    <subcellularLocation>
        <location evidence="11 12">Cell membrane</location>
        <topology evidence="11 12">Multi-pass membrane protein</topology>
    </subcellularLocation>
    <subcellularLocation>
        <location evidence="1">Membrane</location>
        <topology evidence="1">Multi-pass membrane protein</topology>
    </subcellularLocation>
</comment>
<sequence length="177" mass="20284">MNTGQKQHGQQNIILLCLCLPGRTFYKHFILLIVADLYLILLSNLREHYIVMEPTVNQYIPSDYLPILIQFAAALGFVIFALTLTHLLGPKRESEVKGAAWESGIESVGDARTPISYKYFMTAILFVLFDVEIIFMYPWAVNFKTFGLEGFLQMLVFISLLMAGFFYVIKKGILDWE</sequence>
<evidence type="ECO:0000256" key="1">
    <source>
        <dbReference type="ARBA" id="ARBA00004141"/>
    </source>
</evidence>
<dbReference type="STRING" id="388950.GCA_001611675_01079"/>
<feature type="transmembrane region" description="Helical" evidence="11">
    <location>
        <begin position="119"/>
        <end position="139"/>
    </location>
</feature>
<keyword evidence="6 11" id="KW-0874">Quinone</keyword>
<dbReference type="AlphaFoldDB" id="A0A1I7K865"/>
<evidence type="ECO:0000256" key="11">
    <source>
        <dbReference type="HAMAP-Rule" id="MF_01394"/>
    </source>
</evidence>
<evidence type="ECO:0000256" key="5">
    <source>
        <dbReference type="ARBA" id="ARBA00022692"/>
    </source>
</evidence>
<evidence type="ECO:0000256" key="9">
    <source>
        <dbReference type="ARBA" id="ARBA00023027"/>
    </source>
</evidence>
<comment type="similarity">
    <text evidence="2 11 12">Belongs to the complex I subunit 3 family.</text>
</comment>
<dbReference type="EC" id="7.1.1.-" evidence="11"/>
<comment type="catalytic activity">
    <reaction evidence="11 12">
        <text>a quinone + NADH + 5 H(+)(in) = a quinol + NAD(+) + 4 H(+)(out)</text>
        <dbReference type="Rhea" id="RHEA:57888"/>
        <dbReference type="ChEBI" id="CHEBI:15378"/>
        <dbReference type="ChEBI" id="CHEBI:24646"/>
        <dbReference type="ChEBI" id="CHEBI:57540"/>
        <dbReference type="ChEBI" id="CHEBI:57945"/>
        <dbReference type="ChEBI" id="CHEBI:132124"/>
    </reaction>
</comment>
<evidence type="ECO:0000256" key="12">
    <source>
        <dbReference type="RuleBase" id="RU003639"/>
    </source>
</evidence>
<dbReference type="HAMAP" id="MF_01394">
    <property type="entry name" value="NDH1_NuoA"/>
    <property type="match status" value="1"/>
</dbReference>
<evidence type="ECO:0000256" key="8">
    <source>
        <dbReference type="ARBA" id="ARBA00022989"/>
    </source>
</evidence>
<keyword evidence="10 11" id="KW-0472">Membrane</keyword>
<evidence type="ECO:0000256" key="4">
    <source>
        <dbReference type="ARBA" id="ARBA00022475"/>
    </source>
</evidence>
<feature type="transmembrane region" description="Helical" evidence="11">
    <location>
        <begin position="65"/>
        <end position="88"/>
    </location>
</feature>
<dbReference type="Gene3D" id="1.20.58.1610">
    <property type="entry name" value="NADH:ubiquinone/plastoquinone oxidoreductase, chain 3"/>
    <property type="match status" value="1"/>
</dbReference>
<protein>
    <recommendedName>
        <fullName evidence="11">NADH-quinone oxidoreductase subunit A</fullName>
        <ecNumber evidence="11">7.1.1.-</ecNumber>
    </recommendedName>
    <alternativeName>
        <fullName evidence="11">NADH dehydrogenase I subunit A</fullName>
    </alternativeName>
    <alternativeName>
        <fullName evidence="11">NDH-1 subunit A</fullName>
    </alternativeName>
    <alternativeName>
        <fullName evidence="11">NUO1</fullName>
    </alternativeName>
</protein>
<comment type="function">
    <text evidence="11">NDH-1 shuttles electrons from NADH, via FMN and iron-sulfur (Fe-S) centers, to quinones in the respiratory chain. The immediate electron acceptor for the enzyme in this species is believed to be a menaquinone. Couples the redox reaction to proton translocation (for every two electrons transferred, four hydrogen ions are translocated across the cytoplasmic membrane), and thus conserves the redox energy in a proton gradient.</text>
</comment>
<evidence type="ECO:0000256" key="3">
    <source>
        <dbReference type="ARBA" id="ARBA00022448"/>
    </source>
</evidence>
<dbReference type="PANTHER" id="PTHR11058">
    <property type="entry name" value="NADH-UBIQUINONE OXIDOREDUCTASE CHAIN 3"/>
    <property type="match status" value="1"/>
</dbReference>
<dbReference type="PANTHER" id="PTHR11058:SF22">
    <property type="entry name" value="NADH-QUINONE OXIDOREDUCTASE SUBUNIT A"/>
    <property type="match status" value="1"/>
</dbReference>
<keyword evidence="7 11" id="KW-1278">Translocase</keyword>
<keyword evidence="4 11" id="KW-1003">Cell membrane</keyword>
<dbReference type="GO" id="GO:0008137">
    <property type="term" value="F:NADH dehydrogenase (ubiquinone) activity"/>
    <property type="evidence" value="ECO:0007669"/>
    <property type="project" value="InterPro"/>
</dbReference>
<evidence type="ECO:0000313" key="14">
    <source>
        <dbReference type="Proteomes" id="UP000182491"/>
    </source>
</evidence>
<feature type="transmembrane region" description="Helical" evidence="11">
    <location>
        <begin position="151"/>
        <end position="169"/>
    </location>
</feature>
<evidence type="ECO:0000256" key="6">
    <source>
        <dbReference type="ARBA" id="ARBA00022719"/>
    </source>
</evidence>